<protein>
    <submittedName>
        <fullName evidence="5">Helix-turn-helix transcriptional regulator</fullName>
    </submittedName>
</protein>
<dbReference type="PANTHER" id="PTHR44688:SF16">
    <property type="entry name" value="DNA-BINDING TRANSCRIPTIONAL ACTIVATOR DEVR_DOSR"/>
    <property type="match status" value="1"/>
</dbReference>
<keyword evidence="3" id="KW-0804">Transcription</keyword>
<dbReference type="PROSITE" id="PS00622">
    <property type="entry name" value="HTH_LUXR_1"/>
    <property type="match status" value="1"/>
</dbReference>
<evidence type="ECO:0000256" key="2">
    <source>
        <dbReference type="ARBA" id="ARBA00023125"/>
    </source>
</evidence>
<gene>
    <name evidence="5" type="ORF">WCD41_06565</name>
</gene>
<keyword evidence="6" id="KW-1185">Reference proteome</keyword>
<dbReference type="SUPFAM" id="SSF46894">
    <property type="entry name" value="C-terminal effector domain of the bipartite response regulators"/>
    <property type="match status" value="1"/>
</dbReference>
<dbReference type="EMBL" id="JBBEGL010000002">
    <property type="protein sequence ID" value="MEJ2886108.1"/>
    <property type="molecule type" value="Genomic_DNA"/>
</dbReference>
<evidence type="ECO:0000256" key="1">
    <source>
        <dbReference type="ARBA" id="ARBA00023015"/>
    </source>
</evidence>
<dbReference type="InterPro" id="IPR036388">
    <property type="entry name" value="WH-like_DNA-bd_sf"/>
</dbReference>
<dbReference type="InterPro" id="IPR000792">
    <property type="entry name" value="Tscrpt_reg_LuxR_C"/>
</dbReference>
<evidence type="ECO:0000313" key="5">
    <source>
        <dbReference type="EMBL" id="MEJ2886108.1"/>
    </source>
</evidence>
<evidence type="ECO:0000259" key="4">
    <source>
        <dbReference type="PROSITE" id="PS50043"/>
    </source>
</evidence>
<comment type="caution">
    <text evidence="5">The sequence shown here is derived from an EMBL/GenBank/DDBJ whole genome shotgun (WGS) entry which is preliminary data.</text>
</comment>
<dbReference type="PRINTS" id="PR00038">
    <property type="entry name" value="HTHLUXR"/>
</dbReference>
<dbReference type="InterPro" id="IPR016032">
    <property type="entry name" value="Sig_transdc_resp-reg_C-effctor"/>
</dbReference>
<dbReference type="Gene3D" id="1.10.10.10">
    <property type="entry name" value="Winged helix-like DNA-binding domain superfamily/Winged helix DNA-binding domain"/>
    <property type="match status" value="1"/>
</dbReference>
<name>A0ABU8N1K4_9PSEU</name>
<feature type="domain" description="HTH luxR-type" evidence="4">
    <location>
        <begin position="3"/>
        <end position="68"/>
    </location>
</feature>
<dbReference type="Pfam" id="PF00196">
    <property type="entry name" value="GerE"/>
    <property type="match status" value="1"/>
</dbReference>
<dbReference type="PROSITE" id="PS50043">
    <property type="entry name" value="HTH_LUXR_2"/>
    <property type="match status" value="1"/>
</dbReference>
<proteinExistence type="predicted"/>
<accession>A0ABU8N1K4</accession>
<organism evidence="5 6">
    <name type="scientific">Actinomycetospora aeridis</name>
    <dbReference type="NCBI Taxonomy" id="3129231"/>
    <lineage>
        <taxon>Bacteria</taxon>
        <taxon>Bacillati</taxon>
        <taxon>Actinomycetota</taxon>
        <taxon>Actinomycetes</taxon>
        <taxon>Pseudonocardiales</taxon>
        <taxon>Pseudonocardiaceae</taxon>
        <taxon>Actinomycetospora</taxon>
    </lineage>
</organism>
<keyword evidence="1" id="KW-0805">Transcription regulation</keyword>
<dbReference type="Proteomes" id="UP001370100">
    <property type="component" value="Unassembled WGS sequence"/>
</dbReference>
<dbReference type="PANTHER" id="PTHR44688">
    <property type="entry name" value="DNA-BINDING TRANSCRIPTIONAL ACTIVATOR DEVR_DOSR"/>
    <property type="match status" value="1"/>
</dbReference>
<reference evidence="5 6" key="1">
    <citation type="submission" date="2024-03" db="EMBL/GenBank/DDBJ databases">
        <title>Actinomycetospora sp. OC33-EN06, a novel actinomycete isolated from wild orchid (Aerides multiflora).</title>
        <authorList>
            <person name="Suriyachadkun C."/>
        </authorList>
    </citation>
    <scope>NUCLEOTIDE SEQUENCE [LARGE SCALE GENOMIC DNA]</scope>
    <source>
        <strain evidence="5 6">OC33-EN06</strain>
    </source>
</reference>
<evidence type="ECO:0000256" key="3">
    <source>
        <dbReference type="ARBA" id="ARBA00023163"/>
    </source>
</evidence>
<sequence>MTATITTRELTDRELEVLVGVVDGLTNGEIGKRLYLSEDTVKSHLVRVLRKLGVTNRASAVREGLCRGLVTVPGVVLVGMPSLPPDPRPCHPQHDPSIGTVTLRADDHDAAHLASAIRGGLPVAGMPETARLQALDAIRRLAGTATG</sequence>
<dbReference type="CDD" id="cd06170">
    <property type="entry name" value="LuxR_C_like"/>
    <property type="match status" value="1"/>
</dbReference>
<dbReference type="RefSeq" id="WP_337712596.1">
    <property type="nucleotide sequence ID" value="NZ_JBBEGL010000002.1"/>
</dbReference>
<keyword evidence="2" id="KW-0238">DNA-binding</keyword>
<evidence type="ECO:0000313" key="6">
    <source>
        <dbReference type="Proteomes" id="UP001370100"/>
    </source>
</evidence>
<dbReference type="SMART" id="SM00421">
    <property type="entry name" value="HTH_LUXR"/>
    <property type="match status" value="1"/>
</dbReference>